<keyword evidence="9" id="KW-1015">Disulfide bond</keyword>
<comment type="function">
    <text evidence="13">Through its N-linked glycans ensures anchoring of secretory IgA (sIgA) molecules to mucus lining the epithelial surface to neutralize extracellular pathogens. On its own (free form) may act as a non-specific microbial scavenger to prevent pathogen interaction with epithelial cells.</text>
</comment>
<keyword evidence="11" id="KW-0393">Immunoglobulin domain</keyword>
<dbReference type="InterPro" id="IPR013106">
    <property type="entry name" value="Ig_V-set"/>
</dbReference>
<protein>
    <recommendedName>
        <fullName evidence="15">Polymeric immunoglobulin receptor</fullName>
    </recommendedName>
</protein>
<evidence type="ECO:0000256" key="1">
    <source>
        <dbReference type="ARBA" id="ARBA00004251"/>
    </source>
</evidence>
<keyword evidence="4" id="KW-0964">Secreted</keyword>
<organism evidence="20 21">
    <name type="scientific">Tachuris rubrigastra</name>
    <dbReference type="NCBI Taxonomy" id="495162"/>
    <lineage>
        <taxon>Eukaryota</taxon>
        <taxon>Metazoa</taxon>
        <taxon>Chordata</taxon>
        <taxon>Craniata</taxon>
        <taxon>Vertebrata</taxon>
        <taxon>Euteleostomi</taxon>
        <taxon>Archelosauria</taxon>
        <taxon>Archosauria</taxon>
        <taxon>Dinosauria</taxon>
        <taxon>Saurischia</taxon>
        <taxon>Theropoda</taxon>
        <taxon>Coelurosauria</taxon>
        <taxon>Aves</taxon>
        <taxon>Neognathae</taxon>
        <taxon>Neoaves</taxon>
        <taxon>Telluraves</taxon>
        <taxon>Australaves</taxon>
        <taxon>Passeriformes</taxon>
        <taxon>Tyrannidae</taxon>
        <taxon>Tachuris</taxon>
    </lineage>
</organism>
<dbReference type="GO" id="GO:0004888">
    <property type="term" value="F:transmembrane signaling receptor activity"/>
    <property type="evidence" value="ECO:0007669"/>
    <property type="project" value="TreeGrafter"/>
</dbReference>
<evidence type="ECO:0000256" key="11">
    <source>
        <dbReference type="ARBA" id="ARBA00023319"/>
    </source>
</evidence>
<accession>A0A7K4WA88</accession>
<evidence type="ECO:0000256" key="13">
    <source>
        <dbReference type="ARBA" id="ARBA00049604"/>
    </source>
</evidence>
<feature type="transmembrane region" description="Helical" evidence="17">
    <location>
        <begin position="521"/>
        <end position="542"/>
    </location>
</feature>
<feature type="non-terminal residue" evidence="20">
    <location>
        <position position="654"/>
    </location>
</feature>
<feature type="non-terminal residue" evidence="20">
    <location>
        <position position="1"/>
    </location>
</feature>
<feature type="signal peptide" evidence="18">
    <location>
        <begin position="1"/>
        <end position="18"/>
    </location>
</feature>
<evidence type="ECO:0000256" key="16">
    <source>
        <dbReference type="SAM" id="MobiDB-lite"/>
    </source>
</evidence>
<reference evidence="20 21" key="1">
    <citation type="submission" date="2019-09" db="EMBL/GenBank/DDBJ databases">
        <title>Bird 10,000 Genomes (B10K) Project - Family phase.</title>
        <authorList>
            <person name="Zhang G."/>
        </authorList>
    </citation>
    <scope>NUCLEOTIDE SEQUENCE [LARGE SCALE GENOMIC DNA]</scope>
    <source>
        <strain evidence="20">B10K-CU-031-13</strain>
        <tissue evidence="20">Muscle</tissue>
    </source>
</reference>
<gene>
    <name evidence="20" type="primary">Pigr_0</name>
    <name evidence="20" type="ORF">TACRUB_R04737</name>
</gene>
<evidence type="ECO:0000259" key="19">
    <source>
        <dbReference type="PROSITE" id="PS50835"/>
    </source>
</evidence>
<sequence length="654" mass="71711">MALLAFIFLLALLPAGSAKSRHPPKSTSNPVFGPREVYGVVGGSTTVKCFYPPTSVNRHDRKYWCRQSGRSCVTVASTSGYVSSDFKGRISLTDYPEAENFQINISSLELTDASAYLCGVGDNGRGLSYKVTLTVSEGPDVPEAAELFYVKLHSTWTVTCSFGSEFAYLRKYLCKMEGGECYDIIDNIKDDVIDEDFKGRVLLSHEESPGSFSIMMTQMDWENTGLYHCGAGEYGKNGKSKELDVFIYEDKNFPQMKSTVTATNGGSATFECLYEPLKKSSTRIWAKWKSDRYNRIIDNSGFVKPQYEGRVAMFENPNNRTVTVILNQLSDADKGYYWCITNELKDQQSSAELKVTEGKPQLTGKKEVEAQVGSRVDLTCFYPCAYYSYEKYWCKWSTSGCSMIPSSDLRQPGPEATCNTSNRTVILSFDSVTEEDAGWYWCGVKRNGLFGETMAVKLSVTAGRDAKHNPELLDVDAPSHDEFPNHVEPIPGPRGGAYSDSGVRSGAAPGSSDQGHGSNTLALVLGPIGALLLVIVTAFVVVKYRQMKRSDLVSVGSYRTDISMSDFESVKDYSASNSACVKESQETAIRGDAEFITTTDTPESDAEAKKAKRSSREDADLAYSTFLLTSNSIVQGGSGGDSTALDVPPPKDQV</sequence>
<dbReference type="GO" id="GO:0005886">
    <property type="term" value="C:plasma membrane"/>
    <property type="evidence" value="ECO:0007669"/>
    <property type="project" value="UniProtKB-SubCell"/>
</dbReference>
<keyword evidence="7 17" id="KW-1133">Transmembrane helix</keyword>
<feature type="compositionally biased region" description="Basic and acidic residues" evidence="16">
    <location>
        <begin position="475"/>
        <end position="485"/>
    </location>
</feature>
<dbReference type="Proteomes" id="UP000540952">
    <property type="component" value="Unassembled WGS sequence"/>
</dbReference>
<evidence type="ECO:0000313" key="20">
    <source>
        <dbReference type="EMBL" id="NWR31666.1"/>
    </source>
</evidence>
<evidence type="ECO:0000313" key="21">
    <source>
        <dbReference type="Proteomes" id="UP000540952"/>
    </source>
</evidence>
<keyword evidence="3" id="KW-1003">Cell membrane</keyword>
<evidence type="ECO:0000256" key="5">
    <source>
        <dbReference type="ARBA" id="ARBA00022692"/>
    </source>
</evidence>
<dbReference type="CDD" id="cd05716">
    <property type="entry name" value="IgV_pIgR_like"/>
    <property type="match status" value="2"/>
</dbReference>
<dbReference type="PANTHER" id="PTHR11860">
    <property type="entry name" value="POLYMERIC-IMMUNOGLOBULIN RECEPTOR"/>
    <property type="match status" value="1"/>
</dbReference>
<keyword evidence="10" id="KW-0325">Glycoprotein</keyword>
<dbReference type="Pfam" id="PF07686">
    <property type="entry name" value="V-set"/>
    <property type="match status" value="4"/>
</dbReference>
<feature type="domain" description="Ig-like" evidence="19">
    <location>
        <begin position="24"/>
        <end position="134"/>
    </location>
</feature>
<keyword evidence="5 17" id="KW-0812">Transmembrane</keyword>
<feature type="chain" id="PRO_5029636267" description="Polymeric immunoglobulin receptor" evidence="18">
    <location>
        <begin position="19"/>
        <end position="654"/>
    </location>
</feature>
<dbReference type="Gene3D" id="2.60.40.10">
    <property type="entry name" value="Immunoglobulins"/>
    <property type="match status" value="4"/>
</dbReference>
<evidence type="ECO:0000256" key="12">
    <source>
        <dbReference type="ARBA" id="ARBA00049599"/>
    </source>
</evidence>
<feature type="domain" description="Ig-like" evidence="19">
    <location>
        <begin position="360"/>
        <end position="459"/>
    </location>
</feature>
<feature type="region of interest" description="Disordered" evidence="16">
    <location>
        <begin position="475"/>
        <end position="515"/>
    </location>
</feature>
<evidence type="ECO:0000256" key="3">
    <source>
        <dbReference type="ARBA" id="ARBA00022475"/>
    </source>
</evidence>
<comment type="subcellular location">
    <subcellularLocation>
        <location evidence="1">Cell membrane</location>
        <topology evidence="1">Single-pass type I membrane protein</topology>
    </subcellularLocation>
    <subcellularLocation>
        <location evidence="2">Secreted</location>
    </subcellularLocation>
</comment>
<evidence type="ECO:0000256" key="4">
    <source>
        <dbReference type="ARBA" id="ARBA00022525"/>
    </source>
</evidence>
<keyword evidence="6 18" id="KW-0732">Signal</keyword>
<dbReference type="InterPro" id="IPR013783">
    <property type="entry name" value="Ig-like_fold"/>
</dbReference>
<dbReference type="AlphaFoldDB" id="A0A7K4WA88"/>
<dbReference type="PROSITE" id="PS50835">
    <property type="entry name" value="IG_LIKE"/>
    <property type="match status" value="3"/>
</dbReference>
<evidence type="ECO:0000256" key="15">
    <source>
        <dbReference type="ARBA" id="ARBA00049745"/>
    </source>
</evidence>
<evidence type="ECO:0000256" key="7">
    <source>
        <dbReference type="ARBA" id="ARBA00022989"/>
    </source>
</evidence>
<evidence type="ECO:0000256" key="2">
    <source>
        <dbReference type="ARBA" id="ARBA00004613"/>
    </source>
</evidence>
<proteinExistence type="predicted"/>
<evidence type="ECO:0000256" key="10">
    <source>
        <dbReference type="ARBA" id="ARBA00023180"/>
    </source>
</evidence>
<dbReference type="SUPFAM" id="SSF48726">
    <property type="entry name" value="Immunoglobulin"/>
    <property type="match status" value="4"/>
</dbReference>
<feature type="domain" description="Ig-like" evidence="19">
    <location>
        <begin position="254"/>
        <end position="356"/>
    </location>
</feature>
<dbReference type="InterPro" id="IPR003599">
    <property type="entry name" value="Ig_sub"/>
</dbReference>
<evidence type="ECO:0000256" key="18">
    <source>
        <dbReference type="SAM" id="SignalP"/>
    </source>
</evidence>
<dbReference type="InterPro" id="IPR050671">
    <property type="entry name" value="CD300_family_receptors"/>
</dbReference>
<dbReference type="InterPro" id="IPR007110">
    <property type="entry name" value="Ig-like_dom"/>
</dbReference>
<feature type="region of interest" description="Disordered" evidence="16">
    <location>
        <begin position="634"/>
        <end position="654"/>
    </location>
</feature>
<keyword evidence="8 17" id="KW-0472">Membrane</keyword>
<dbReference type="GO" id="GO:0005576">
    <property type="term" value="C:extracellular region"/>
    <property type="evidence" value="ECO:0007669"/>
    <property type="project" value="UniProtKB-SubCell"/>
</dbReference>
<comment type="function">
    <text evidence="12">Mediates selective transcytosis of polymeric IgA and IgM across mucosal epithelial cells. Binds polymeric IgA and IgM at the basolateral surface of epithelial cells. The complex is then transported across the cell to be secreted at the apical surface. During this process, a cleavage occurs that separates the extracellular (known as the secretory component) from the transmembrane segment.</text>
</comment>
<dbReference type="SMART" id="SM00409">
    <property type="entry name" value="IG"/>
    <property type="match status" value="4"/>
</dbReference>
<evidence type="ECO:0000256" key="9">
    <source>
        <dbReference type="ARBA" id="ARBA00023157"/>
    </source>
</evidence>
<name>A0A7K4WA88_9TYRA</name>
<keyword evidence="21" id="KW-1185">Reference proteome</keyword>
<evidence type="ECO:0000256" key="6">
    <source>
        <dbReference type="ARBA" id="ARBA00022729"/>
    </source>
</evidence>
<evidence type="ECO:0000256" key="17">
    <source>
        <dbReference type="SAM" id="Phobius"/>
    </source>
</evidence>
<dbReference type="EMBL" id="VZRD01000089">
    <property type="protein sequence ID" value="NWR31666.1"/>
    <property type="molecule type" value="Genomic_DNA"/>
</dbReference>
<comment type="caution">
    <text evidence="20">The sequence shown here is derived from an EMBL/GenBank/DDBJ whole genome shotgun (WGS) entry which is preliminary data.</text>
</comment>
<evidence type="ECO:0000256" key="14">
    <source>
        <dbReference type="ARBA" id="ARBA00049678"/>
    </source>
</evidence>
<dbReference type="PANTHER" id="PTHR11860:SF82">
    <property type="entry name" value="POLYMERIC IMMUNOGLOBULIN RECEPTOR"/>
    <property type="match status" value="1"/>
</dbReference>
<comment type="subunit">
    <text evidence="14">Interacts (mainly via CDR1-like domain) with dimeric IgA. Interacts (mainly via CDR2-like domain) with pentameric IgM.</text>
</comment>
<dbReference type="InterPro" id="IPR036179">
    <property type="entry name" value="Ig-like_dom_sf"/>
</dbReference>
<evidence type="ECO:0000256" key="8">
    <source>
        <dbReference type="ARBA" id="ARBA00023136"/>
    </source>
</evidence>